<comment type="caution">
    <text evidence="3">The sequence shown here is derived from an EMBL/GenBank/DDBJ whole genome shotgun (WGS) entry which is preliminary data.</text>
</comment>
<keyword evidence="4" id="KW-1185">Reference proteome</keyword>
<reference evidence="3 4" key="1">
    <citation type="submission" date="2020-08" db="EMBL/GenBank/DDBJ databases">
        <title>Genomic Encyclopedia of Type Strains, Phase IV (KMG-IV): sequencing the most valuable type-strain genomes for metagenomic binning, comparative biology and taxonomic classification.</title>
        <authorList>
            <person name="Goeker M."/>
        </authorList>
    </citation>
    <scope>NUCLEOTIDE SEQUENCE [LARGE SCALE GENOMIC DNA]</scope>
    <source>
        <strain evidence="3 4">DSM 27057</strain>
    </source>
</reference>
<sequence length="498" mass="54300">MTSFSRRPGGGAALLLALFSGAAAHAQVVGPPDRISQALAAPLSEAYPADGAGDGVTSAGYNQSRWVEDWSRLRDPAKRRSAIDHLKFIPVDAAGNIYLTLSGELRLRVNETTNPDLKDAQAQRQDIARIVGGADLHIGPHIRVYAELAHAGISGRNIGTPSGYLDNTAIVQQSFADVTAKVAGVKLGVRYGRQTFSDGPNLLLVPRDNNTIFLSYNGFRGWAKARHMRIDMFDFTPTRPGQQGTGDDLNKDTRRFSGISGGLRIPNDWLGGSKLYLDPFYWRLRNTAAVWGATTAHEVREFYGLHLWGDAGPVNLDWTVNYQAGHYDNRPIAAWQVLMAQSYRLGRNHSAPRVGFHADYATGGGAYGTGKLKTALAPLGNNIYYSYQLYATPTNLIAIAPNFSFQPASSLRVSLEYQFSWRETVHDAVYRANGTAFAGTQNAAGRKIAETARAQAVWTLSPHVSVTGRYEHLHAGPALTNAGFKSSDFLAGWISFRF</sequence>
<evidence type="ECO:0000313" key="3">
    <source>
        <dbReference type="EMBL" id="MBB3957214.1"/>
    </source>
</evidence>
<feature type="signal peptide" evidence="1">
    <location>
        <begin position="1"/>
        <end position="26"/>
    </location>
</feature>
<dbReference type="Pfam" id="PF13372">
    <property type="entry name" value="Alginate_exp"/>
    <property type="match status" value="1"/>
</dbReference>
<dbReference type="Proteomes" id="UP000548867">
    <property type="component" value="Unassembled WGS sequence"/>
</dbReference>
<evidence type="ECO:0000313" key="4">
    <source>
        <dbReference type="Proteomes" id="UP000548867"/>
    </source>
</evidence>
<gene>
    <name evidence="3" type="ORF">GGR38_004188</name>
</gene>
<feature type="chain" id="PRO_5031088677" description="Alginate export domain-containing protein" evidence="1">
    <location>
        <begin position="27"/>
        <end position="498"/>
    </location>
</feature>
<organism evidence="3 4">
    <name type="scientific">Novosphingobium sediminicola</name>
    <dbReference type="NCBI Taxonomy" id="563162"/>
    <lineage>
        <taxon>Bacteria</taxon>
        <taxon>Pseudomonadati</taxon>
        <taxon>Pseudomonadota</taxon>
        <taxon>Alphaproteobacteria</taxon>
        <taxon>Sphingomonadales</taxon>
        <taxon>Sphingomonadaceae</taxon>
        <taxon>Novosphingobium</taxon>
    </lineage>
</organism>
<dbReference type="RefSeq" id="WP_183628289.1">
    <property type="nucleotide sequence ID" value="NZ_JACIDX010000020.1"/>
</dbReference>
<dbReference type="AlphaFoldDB" id="A0A7W6CM70"/>
<accession>A0A7W6CM70</accession>
<evidence type="ECO:0000256" key="1">
    <source>
        <dbReference type="SAM" id="SignalP"/>
    </source>
</evidence>
<keyword evidence="1" id="KW-0732">Signal</keyword>
<dbReference type="EMBL" id="JACIDX010000020">
    <property type="protein sequence ID" value="MBB3957214.1"/>
    <property type="molecule type" value="Genomic_DNA"/>
</dbReference>
<protein>
    <recommendedName>
        <fullName evidence="2">Alginate export domain-containing protein</fullName>
    </recommendedName>
</protein>
<proteinExistence type="predicted"/>
<feature type="domain" description="Alginate export" evidence="2">
    <location>
        <begin position="98"/>
        <end position="489"/>
    </location>
</feature>
<dbReference type="InterPro" id="IPR025388">
    <property type="entry name" value="Alginate_export_dom"/>
</dbReference>
<name>A0A7W6CM70_9SPHN</name>
<evidence type="ECO:0000259" key="2">
    <source>
        <dbReference type="Pfam" id="PF13372"/>
    </source>
</evidence>